<evidence type="ECO:0000256" key="4">
    <source>
        <dbReference type="ARBA" id="ARBA00022833"/>
    </source>
</evidence>
<dbReference type="PANTHER" id="PTHR16295:SF19">
    <property type="entry name" value="TRAF-TYPE ZINC FINGER DOMAIN-CONTAINING PROTEIN 1"/>
    <property type="match status" value="1"/>
</dbReference>
<evidence type="ECO:0000259" key="10">
    <source>
        <dbReference type="PROSITE" id="PS50145"/>
    </source>
</evidence>
<dbReference type="PROSITE" id="PS50145">
    <property type="entry name" value="ZF_TRAF"/>
    <property type="match status" value="1"/>
</dbReference>
<dbReference type="Proteomes" id="UP000826234">
    <property type="component" value="Unassembled WGS sequence"/>
</dbReference>
<keyword evidence="4 8" id="KW-0862">Zinc</keyword>
<feature type="domain" description="TRAF-type" evidence="10">
    <location>
        <begin position="29"/>
        <end position="104"/>
    </location>
</feature>
<evidence type="ECO:0000256" key="8">
    <source>
        <dbReference type="PROSITE-ProRule" id="PRU00207"/>
    </source>
</evidence>
<dbReference type="PROSITE" id="PS00028">
    <property type="entry name" value="ZINC_FINGER_C2H2_1"/>
    <property type="match status" value="1"/>
</dbReference>
<evidence type="ECO:0000313" key="12">
    <source>
        <dbReference type="Proteomes" id="UP000826234"/>
    </source>
</evidence>
<dbReference type="InterPro" id="IPR013087">
    <property type="entry name" value="Znf_C2H2_type"/>
</dbReference>
<name>A0ABQ7T889_PHRPL</name>
<dbReference type="PANTHER" id="PTHR16295">
    <property type="entry name" value="TRAF-TYPE ZINC FINGER PROTEIN-RELATED"/>
    <property type="match status" value="1"/>
</dbReference>
<dbReference type="InterPro" id="IPR013083">
    <property type="entry name" value="Znf_RING/FYVE/PHD"/>
</dbReference>
<dbReference type="InterPro" id="IPR051986">
    <property type="entry name" value="Innate_Immune_Apopt_Reg"/>
</dbReference>
<feature type="region of interest" description="Disordered" evidence="9">
    <location>
        <begin position="479"/>
        <end position="520"/>
    </location>
</feature>
<organism evidence="11 12">
    <name type="scientific">Phrynosoma platyrhinos</name>
    <name type="common">Desert horned lizard</name>
    <dbReference type="NCBI Taxonomy" id="52577"/>
    <lineage>
        <taxon>Eukaryota</taxon>
        <taxon>Metazoa</taxon>
        <taxon>Chordata</taxon>
        <taxon>Craniata</taxon>
        <taxon>Vertebrata</taxon>
        <taxon>Euteleostomi</taxon>
        <taxon>Lepidosauria</taxon>
        <taxon>Squamata</taxon>
        <taxon>Bifurcata</taxon>
        <taxon>Unidentata</taxon>
        <taxon>Episquamata</taxon>
        <taxon>Toxicofera</taxon>
        <taxon>Iguania</taxon>
        <taxon>Phrynosomatidae</taxon>
        <taxon>Phrynosomatinae</taxon>
        <taxon>Phrynosoma</taxon>
    </lineage>
</organism>
<evidence type="ECO:0000256" key="2">
    <source>
        <dbReference type="ARBA" id="ARBA00022723"/>
    </source>
</evidence>
<dbReference type="Gene3D" id="3.30.40.10">
    <property type="entry name" value="Zinc/RING finger domain, C3HC4 (zinc finger)"/>
    <property type="match status" value="2"/>
</dbReference>
<comment type="caution">
    <text evidence="11">The sequence shown here is derived from an EMBL/GenBank/DDBJ whole genome shotgun (WGS) entry which is preliminary data.</text>
</comment>
<comment type="function">
    <text evidence="6">Negative feedback regulator that controls excessive innate immune responses. Regulates both Toll-like receptor 4 (TLR4) and DDX58/RIG1-like helicases (RLH) pathways. May inhibit the LTR pathway by direct interaction with TRAF6 and attenuation of NF-kappa-B activation. May negatively regulate the RLH pathway downstream from MAVS and upstream of NF-kappa-B and IRF3.</text>
</comment>
<evidence type="ECO:0000256" key="1">
    <source>
        <dbReference type="ARBA" id="ARBA00022553"/>
    </source>
</evidence>
<accession>A0ABQ7T889</accession>
<keyword evidence="12" id="KW-1185">Reference proteome</keyword>
<feature type="zinc finger region" description="TRAF-type" evidence="8">
    <location>
        <begin position="29"/>
        <end position="104"/>
    </location>
</feature>
<dbReference type="EMBL" id="JAIPUX010001211">
    <property type="protein sequence ID" value="KAH0625631.1"/>
    <property type="molecule type" value="Genomic_DNA"/>
</dbReference>
<keyword evidence="1" id="KW-0597">Phosphoprotein</keyword>
<proteinExistence type="predicted"/>
<protein>
    <recommendedName>
        <fullName evidence="7">TRAF-type zinc finger domain-containing protein 1</fullName>
    </recommendedName>
</protein>
<dbReference type="InterPro" id="IPR001293">
    <property type="entry name" value="Znf_TRAF"/>
</dbReference>
<gene>
    <name evidence="11" type="ORF">JD844_015221</name>
</gene>
<dbReference type="Pfam" id="PF21366">
    <property type="entry name" value="TRAFD1-XIAF1_ZnF"/>
    <property type="match status" value="1"/>
</dbReference>
<evidence type="ECO:0000256" key="6">
    <source>
        <dbReference type="ARBA" id="ARBA00037636"/>
    </source>
</evidence>
<keyword evidence="2 8" id="KW-0479">Metal-binding</keyword>
<evidence type="ECO:0000256" key="5">
    <source>
        <dbReference type="ARBA" id="ARBA00022990"/>
    </source>
</evidence>
<keyword evidence="5" id="KW-0007">Acetylation</keyword>
<evidence type="ECO:0000256" key="7">
    <source>
        <dbReference type="ARBA" id="ARBA00040410"/>
    </source>
</evidence>
<dbReference type="InterPro" id="IPR049439">
    <property type="entry name" value="TRAFD1-XIAF1_Znf"/>
</dbReference>
<evidence type="ECO:0000313" key="11">
    <source>
        <dbReference type="EMBL" id="KAH0625631.1"/>
    </source>
</evidence>
<evidence type="ECO:0000256" key="3">
    <source>
        <dbReference type="ARBA" id="ARBA00022771"/>
    </source>
</evidence>
<reference evidence="11 12" key="1">
    <citation type="journal article" date="2022" name="Gigascience">
        <title>A chromosome-level genome assembly and annotation of the desert horned lizard, Phrynosoma platyrhinos, provides insight into chromosomal rearrangements among reptiles.</title>
        <authorList>
            <person name="Koochekian N."/>
            <person name="Ascanio A."/>
            <person name="Farleigh K."/>
            <person name="Card D.C."/>
            <person name="Schield D.R."/>
            <person name="Castoe T.A."/>
            <person name="Jezkova T."/>
        </authorList>
    </citation>
    <scope>NUCLEOTIDE SEQUENCE [LARGE SCALE GENOMIC DNA]</scope>
    <source>
        <strain evidence="11">NK-2021</strain>
    </source>
</reference>
<sequence>MAAVAEEDGETKLCSNCKKEIPVANFTIHEIHCSRNIGVCYICKESFPKSELRNHHEQEHTQVFCKCSMKMDRGLLQEHVASECPLRPVACQHCDIELAFNKLQEHEDYCGTRTERCSRCNRNVMLRDLKEHPMDCGKKTKEVGVSQTRPCLNSEAVLQNIQTIRNILHPDDAAGSLSRASRFPQSRLYNCLSHDQLPREFGRRNIGPAQVDENQAHLEKTTTPLAFRGELDCDLDYLLALSLQQENSSHEHSVAEIQSDLLQNISPSKNRSVENFDEANESSIFSQDALVHNAPNRSDTVILLPCEFCDELYPEEELILHQTGCNPTSALASFSKRSSFPPQSERFRGMWEQLQSNQTVGSRKTPPFQHNTYSSLMLPCEFCGIQLEEEILFHHQDQCDLRPATAPSTGRMPTQQRSPSMNNIEKTELLDLPRTHIQRQGEISTQYLEEFRQQKLPQFVQGSQSRSNLVTARHIQLTSDNKRENNIGPTKGGKPRVGVQTSSWHSSDLPAAPLSTRRSPLNFPPSSYKPSFPETAPSRPSQIFSLCDCGDGRGKHWEKPLHFMVVLLCVNNMVFNTRSAQLNAFKAERLHGASKPLFFFLIVLIVMF</sequence>
<keyword evidence="3 8" id="KW-0863">Zinc-finger</keyword>
<evidence type="ECO:0000256" key="9">
    <source>
        <dbReference type="SAM" id="MobiDB-lite"/>
    </source>
</evidence>